<feature type="compositionally biased region" description="Basic and acidic residues" evidence="3">
    <location>
        <begin position="180"/>
        <end position="192"/>
    </location>
</feature>
<feature type="compositionally biased region" description="Acidic residues" evidence="3">
    <location>
        <begin position="499"/>
        <end position="521"/>
    </location>
</feature>
<feature type="compositionally biased region" description="Low complexity" evidence="3">
    <location>
        <begin position="378"/>
        <end position="390"/>
    </location>
</feature>
<feature type="compositionally biased region" description="Low complexity" evidence="3">
    <location>
        <begin position="437"/>
        <end position="450"/>
    </location>
</feature>
<dbReference type="Proteomes" id="UP000324022">
    <property type="component" value="Unassembled WGS sequence"/>
</dbReference>
<feature type="compositionally biased region" description="Polar residues" evidence="3">
    <location>
        <begin position="352"/>
        <end position="365"/>
    </location>
</feature>
<dbReference type="InterPro" id="IPR013256">
    <property type="entry name" value="Chromatin_SPT2"/>
</dbReference>
<proteinExistence type="inferred from homology"/>
<accession>A0A5C3DW22</accession>
<keyword evidence="2" id="KW-0175">Coiled coil</keyword>
<feature type="compositionally biased region" description="Basic and acidic residues" evidence="3">
    <location>
        <begin position="454"/>
        <end position="474"/>
    </location>
</feature>
<feature type="region of interest" description="Disordered" evidence="3">
    <location>
        <begin position="543"/>
        <end position="586"/>
    </location>
</feature>
<dbReference type="Pfam" id="PF08243">
    <property type="entry name" value="SPT2"/>
    <property type="match status" value="1"/>
</dbReference>
<feature type="compositionally biased region" description="Basic and acidic residues" evidence="3">
    <location>
        <begin position="151"/>
        <end position="164"/>
    </location>
</feature>
<dbReference type="GO" id="GO:0003677">
    <property type="term" value="F:DNA binding"/>
    <property type="evidence" value="ECO:0007669"/>
    <property type="project" value="TreeGrafter"/>
</dbReference>
<dbReference type="GO" id="GO:0006360">
    <property type="term" value="P:transcription by RNA polymerase I"/>
    <property type="evidence" value="ECO:0007669"/>
    <property type="project" value="TreeGrafter"/>
</dbReference>
<evidence type="ECO:0000256" key="2">
    <source>
        <dbReference type="ARBA" id="ARBA00023054"/>
    </source>
</evidence>
<feature type="compositionally biased region" description="Basic and acidic residues" evidence="3">
    <location>
        <begin position="280"/>
        <end position="315"/>
    </location>
</feature>
<dbReference type="GO" id="GO:0042393">
    <property type="term" value="F:histone binding"/>
    <property type="evidence" value="ECO:0007669"/>
    <property type="project" value="TreeGrafter"/>
</dbReference>
<evidence type="ECO:0000256" key="1">
    <source>
        <dbReference type="ARBA" id="ARBA00006461"/>
    </source>
</evidence>
<feature type="compositionally biased region" description="Low complexity" evidence="3">
    <location>
        <begin position="91"/>
        <end position="108"/>
    </location>
</feature>
<gene>
    <name evidence="4" type="ORF">UTRI_01321</name>
</gene>
<protein>
    <submittedName>
        <fullName evidence="4">Uncharacterized protein</fullName>
    </submittedName>
</protein>
<feature type="compositionally biased region" description="Basic and acidic residues" evidence="3">
    <location>
        <begin position="61"/>
        <end position="90"/>
    </location>
</feature>
<dbReference type="GO" id="GO:0005730">
    <property type="term" value="C:nucleolus"/>
    <property type="evidence" value="ECO:0007669"/>
    <property type="project" value="TreeGrafter"/>
</dbReference>
<keyword evidence="5" id="KW-1185">Reference proteome</keyword>
<feature type="compositionally biased region" description="Basic and acidic residues" evidence="3">
    <location>
        <begin position="10"/>
        <end position="54"/>
    </location>
</feature>
<dbReference type="PANTHER" id="PTHR22691:SF8">
    <property type="entry name" value="PROTEIN SPT2 HOMOLOG"/>
    <property type="match status" value="1"/>
</dbReference>
<feature type="compositionally biased region" description="Low complexity" evidence="3">
    <location>
        <begin position="201"/>
        <end position="221"/>
    </location>
</feature>
<sequence>MSSYAQLKEMALKKAEEEQATLNRERERKEREAAAKVAAREAQEREQKERERRILVQRMARQKEDEAREKMRKEHAAKLQQEKLADDEPIAKPSPASSSKLSISNSSKPRPKTSGSTQKIDLSHRLRASSSNGGSPRKRRKADEDDFVGNRLDKISGTKSERKSSSASSSAPKKKAVPMTREEKQAMKRAREFGSIPRLPPIGRISAGSGSSRSSPSISAGEADSSNRLSARAHLAKDSGFVALGTKKRDHRSIDEIERDLRKLKEAKGQGKTDGPSQADLEREAALLRRQRAMEEKRKADQEARERAALRKENGDADDSKDDLFGSDGDADVTEHRKASQSKANKTGERPISSNGAQNGSTHTSRPLAPPQPKEPRPIAIRPPGGINPADFLPGAPLRPEAMARLTQKAKTTSNTAQARRSPDSDSASKNKRTPSDSKSSPAPAAAASPAAPPRRETARDRFIREQEEKKKLAASDASGRAADDGRRGGGRRSRTPDEYDSEEDDYEDEYESDGMDDDDGGAQNYRDEIWKLFGKDRNKYASRVVDSDDDMEADAASVLQEELRSSKQAREEDLREEQLEKQREREKLLRKQALKRGSGRQVGPSYST</sequence>
<reference evidence="4 5" key="1">
    <citation type="submission" date="2018-03" db="EMBL/GenBank/DDBJ databases">
        <authorList>
            <person name="Guldener U."/>
        </authorList>
    </citation>
    <scope>NUCLEOTIDE SEQUENCE [LARGE SCALE GENOMIC DNA]</scope>
    <source>
        <strain evidence="4 5">NBRC100155</strain>
    </source>
</reference>
<organism evidence="4 5">
    <name type="scientific">Ustilago trichophora</name>
    <dbReference type="NCBI Taxonomy" id="86804"/>
    <lineage>
        <taxon>Eukaryota</taxon>
        <taxon>Fungi</taxon>
        <taxon>Dikarya</taxon>
        <taxon>Basidiomycota</taxon>
        <taxon>Ustilaginomycotina</taxon>
        <taxon>Ustilaginomycetes</taxon>
        <taxon>Ustilaginales</taxon>
        <taxon>Ustilaginaceae</taxon>
        <taxon>Ustilago</taxon>
    </lineage>
</organism>
<feature type="compositionally biased region" description="Basic and acidic residues" evidence="3">
    <location>
        <begin position="252"/>
        <end position="271"/>
    </location>
</feature>
<dbReference type="PANTHER" id="PTHR22691">
    <property type="entry name" value="YEAST SPT2-RELATED"/>
    <property type="match status" value="1"/>
</dbReference>
<feature type="compositionally biased region" description="Polar residues" evidence="3">
    <location>
        <begin position="409"/>
        <end position="419"/>
    </location>
</feature>
<evidence type="ECO:0000313" key="5">
    <source>
        <dbReference type="Proteomes" id="UP000324022"/>
    </source>
</evidence>
<feature type="region of interest" description="Disordered" evidence="3">
    <location>
        <begin position="1"/>
        <end position="524"/>
    </location>
</feature>
<feature type="compositionally biased region" description="Basic and acidic residues" evidence="3">
    <location>
        <begin position="562"/>
        <end position="586"/>
    </location>
</feature>
<name>A0A5C3DW22_9BASI</name>
<evidence type="ECO:0000256" key="3">
    <source>
        <dbReference type="SAM" id="MobiDB-lite"/>
    </source>
</evidence>
<dbReference type="OrthoDB" id="6259853at2759"/>
<comment type="similarity">
    <text evidence="1">Belongs to the SPT2 family.</text>
</comment>
<dbReference type="GO" id="GO:0006334">
    <property type="term" value="P:nucleosome assembly"/>
    <property type="evidence" value="ECO:0007669"/>
    <property type="project" value="TreeGrafter"/>
</dbReference>
<dbReference type="AlphaFoldDB" id="A0A5C3DW22"/>
<dbReference type="EMBL" id="OOIN01000004">
    <property type="protein sequence ID" value="SPO22643.1"/>
    <property type="molecule type" value="Genomic_DNA"/>
</dbReference>
<dbReference type="SMART" id="SM00784">
    <property type="entry name" value="SPT2"/>
    <property type="match status" value="1"/>
</dbReference>
<evidence type="ECO:0000313" key="4">
    <source>
        <dbReference type="EMBL" id="SPO22643.1"/>
    </source>
</evidence>